<dbReference type="Proteomes" id="UP000308652">
    <property type="component" value="Unassembled WGS sequence"/>
</dbReference>
<dbReference type="InterPro" id="IPR011011">
    <property type="entry name" value="Znf_FYVE_PHD"/>
</dbReference>
<evidence type="ECO:0008006" key="3">
    <source>
        <dbReference type="Google" id="ProtNLM"/>
    </source>
</evidence>
<dbReference type="InterPro" id="IPR013083">
    <property type="entry name" value="Znf_RING/FYVE/PHD"/>
</dbReference>
<evidence type="ECO:0000313" key="1">
    <source>
        <dbReference type="EMBL" id="TFK32742.1"/>
    </source>
</evidence>
<protein>
    <recommendedName>
        <fullName evidence="3">Zinc finger PHD-type domain-containing protein</fullName>
    </recommendedName>
</protein>
<dbReference type="EMBL" id="ML213664">
    <property type="protein sequence ID" value="TFK32742.1"/>
    <property type="molecule type" value="Genomic_DNA"/>
</dbReference>
<dbReference type="AlphaFoldDB" id="A0A5C3LJ57"/>
<name>A0A5C3LJ57_9AGAR</name>
<dbReference type="STRING" id="68775.A0A5C3LJ57"/>
<dbReference type="Gene3D" id="3.30.40.10">
    <property type="entry name" value="Zinc/RING finger domain, C3HC4 (zinc finger)"/>
    <property type="match status" value="1"/>
</dbReference>
<reference evidence="1 2" key="1">
    <citation type="journal article" date="2019" name="Nat. Ecol. Evol.">
        <title>Megaphylogeny resolves global patterns of mushroom evolution.</title>
        <authorList>
            <person name="Varga T."/>
            <person name="Krizsan K."/>
            <person name="Foldi C."/>
            <person name="Dima B."/>
            <person name="Sanchez-Garcia M."/>
            <person name="Sanchez-Ramirez S."/>
            <person name="Szollosi G.J."/>
            <person name="Szarkandi J.G."/>
            <person name="Papp V."/>
            <person name="Albert L."/>
            <person name="Andreopoulos W."/>
            <person name="Angelini C."/>
            <person name="Antonin V."/>
            <person name="Barry K.W."/>
            <person name="Bougher N.L."/>
            <person name="Buchanan P."/>
            <person name="Buyck B."/>
            <person name="Bense V."/>
            <person name="Catcheside P."/>
            <person name="Chovatia M."/>
            <person name="Cooper J."/>
            <person name="Damon W."/>
            <person name="Desjardin D."/>
            <person name="Finy P."/>
            <person name="Geml J."/>
            <person name="Haridas S."/>
            <person name="Hughes K."/>
            <person name="Justo A."/>
            <person name="Karasinski D."/>
            <person name="Kautmanova I."/>
            <person name="Kiss B."/>
            <person name="Kocsube S."/>
            <person name="Kotiranta H."/>
            <person name="LaButti K.M."/>
            <person name="Lechner B.E."/>
            <person name="Liimatainen K."/>
            <person name="Lipzen A."/>
            <person name="Lukacs Z."/>
            <person name="Mihaltcheva S."/>
            <person name="Morgado L.N."/>
            <person name="Niskanen T."/>
            <person name="Noordeloos M.E."/>
            <person name="Ohm R.A."/>
            <person name="Ortiz-Santana B."/>
            <person name="Ovrebo C."/>
            <person name="Racz N."/>
            <person name="Riley R."/>
            <person name="Savchenko A."/>
            <person name="Shiryaev A."/>
            <person name="Soop K."/>
            <person name="Spirin V."/>
            <person name="Szebenyi C."/>
            <person name="Tomsovsky M."/>
            <person name="Tulloss R.E."/>
            <person name="Uehling J."/>
            <person name="Grigoriev I.V."/>
            <person name="Vagvolgyi C."/>
            <person name="Papp T."/>
            <person name="Martin F.M."/>
            <person name="Miettinen O."/>
            <person name="Hibbett D.S."/>
            <person name="Nagy L.G."/>
        </authorList>
    </citation>
    <scope>NUCLEOTIDE SEQUENCE [LARGE SCALE GENOMIC DNA]</scope>
    <source>
        <strain evidence="1 2">CBS 166.37</strain>
    </source>
</reference>
<keyword evidence="2" id="KW-1185">Reference proteome</keyword>
<organism evidence="1 2">
    <name type="scientific">Crucibulum laeve</name>
    <dbReference type="NCBI Taxonomy" id="68775"/>
    <lineage>
        <taxon>Eukaryota</taxon>
        <taxon>Fungi</taxon>
        <taxon>Dikarya</taxon>
        <taxon>Basidiomycota</taxon>
        <taxon>Agaricomycotina</taxon>
        <taxon>Agaricomycetes</taxon>
        <taxon>Agaricomycetidae</taxon>
        <taxon>Agaricales</taxon>
        <taxon>Agaricineae</taxon>
        <taxon>Nidulariaceae</taxon>
        <taxon>Crucibulum</taxon>
    </lineage>
</organism>
<gene>
    <name evidence="1" type="ORF">BDQ12DRAFT_670805</name>
</gene>
<evidence type="ECO:0000313" key="2">
    <source>
        <dbReference type="Proteomes" id="UP000308652"/>
    </source>
</evidence>
<proteinExistence type="predicted"/>
<sequence length="382" mass="43302">MNYDSREAALGLLDFGSFRHRYGWWKGRKGNGDWHFKLRKRADEEDCRKKRNKALEGRRHRWEVLTSPTGGGGGKRRRNTSICWMSSDETPEKSTSLTAGLSTDDIRCICRLTYDEFSITCDMCSRWCHGACFNIVEGEAPWTAGYIPISQPDVHTKLRQHAQDWRGITTLSMLLWLCNHSRHSSSQPHPSLSTHTSFFLKRISNCFPGAARYTALTTHTHLSVHPPTYVLHTTSPVSSSSMIGKYKSCITPSSVYLSDPLDTYAHMGIPKPFVHVICSPLDLVLNTRRVGSEARPILCKKMKKQTKEGVTAEEEHEYARKGDKGKRKDDGNVVYYLPVLMENPHSFLLLVLLTTEQHNHRVHVEHLPGQAEVVGEGCPRIC</sequence>
<dbReference type="SUPFAM" id="SSF57903">
    <property type="entry name" value="FYVE/PHD zinc finger"/>
    <property type="match status" value="1"/>
</dbReference>
<dbReference type="OrthoDB" id="79252at2759"/>
<accession>A0A5C3LJ57</accession>